<feature type="transmembrane region" description="Helical" evidence="1">
    <location>
        <begin position="173"/>
        <end position="192"/>
    </location>
</feature>
<keyword evidence="1" id="KW-1133">Transmembrane helix</keyword>
<dbReference type="EMBL" id="FAOZ01000026">
    <property type="protein sequence ID" value="CUU59238.1"/>
    <property type="molecule type" value="Genomic_DNA"/>
</dbReference>
<evidence type="ECO:0000313" key="3">
    <source>
        <dbReference type="EMBL" id="CUU59238.1"/>
    </source>
</evidence>
<evidence type="ECO:0000259" key="2">
    <source>
        <dbReference type="Pfam" id="PF00174"/>
    </source>
</evidence>
<name>A0A0S4QXH3_9ACTN</name>
<dbReference type="CDD" id="cd00321">
    <property type="entry name" value="SO_family_Moco"/>
    <property type="match status" value="1"/>
</dbReference>
<sequence length="415" mass="45231">MRRAGHHGPDAAYVACMKLLDRIVAPPPGRLRRGPLRADAFSSRLHDPRVASLLGLWLGAAFATAFLTGLVSHFMQHPPGWWTWPSRPVWFYRLTQGVHVATGLACVPLLLAKLWTVYPRLWEWPPVRTVGHALERISILPLIAGALFQLATGIANIAQWYRFRFFFTVTHYWVAWVTIGALVVHVAAKLAVVRANVGRRRADRSQLTDRVSVPEPPGGGLSRRGFGIAVGTAAGVIMVSTAGQFVPGLAETALLTPRQPNLGPQGLPVNRTAAAAGVLRVARDAGYRLEVVGPRPFTLTLTELHDLGRATSRLPITCVEGWSADATWGGVRLRDLLDRAGIPAEATVRAESLEARGGYRTSEVAPPHARDPLTLLATRLDGALLDIEHGYPARLIAPNRPGVLQTKWVHRVVMV</sequence>
<dbReference type="PANTHER" id="PTHR43032">
    <property type="entry name" value="PROTEIN-METHIONINE-SULFOXIDE REDUCTASE"/>
    <property type="match status" value="1"/>
</dbReference>
<evidence type="ECO:0000313" key="4">
    <source>
        <dbReference type="Proteomes" id="UP000198802"/>
    </source>
</evidence>
<proteinExistence type="predicted"/>
<keyword evidence="1" id="KW-0812">Transmembrane</keyword>
<dbReference type="SUPFAM" id="SSF81342">
    <property type="entry name" value="Transmembrane di-heme cytochromes"/>
    <property type="match status" value="1"/>
</dbReference>
<protein>
    <submittedName>
        <fullName evidence="3">Sulfoxide reductase catalytic subunit YedY</fullName>
    </submittedName>
</protein>
<dbReference type="Pfam" id="PF00174">
    <property type="entry name" value="Oxidored_molyb"/>
    <property type="match status" value="1"/>
</dbReference>
<dbReference type="InterPro" id="IPR000572">
    <property type="entry name" value="OxRdtase_Mopterin-bd_dom"/>
</dbReference>
<feature type="transmembrane region" description="Helical" evidence="1">
    <location>
        <begin position="96"/>
        <end position="118"/>
    </location>
</feature>
<dbReference type="GO" id="GO:0022904">
    <property type="term" value="P:respiratory electron transport chain"/>
    <property type="evidence" value="ECO:0007669"/>
    <property type="project" value="InterPro"/>
</dbReference>
<dbReference type="InterPro" id="IPR036374">
    <property type="entry name" value="OxRdtase_Mopterin-bd_sf"/>
</dbReference>
<keyword evidence="1" id="KW-0472">Membrane</keyword>
<reference evidence="4" key="1">
    <citation type="submission" date="2015-11" db="EMBL/GenBank/DDBJ databases">
        <authorList>
            <person name="Varghese N."/>
        </authorList>
    </citation>
    <scope>NUCLEOTIDE SEQUENCE [LARGE SCALE GENOMIC DNA]</scope>
    <source>
        <strain evidence="4">DSM 45899</strain>
    </source>
</reference>
<dbReference type="Proteomes" id="UP000198802">
    <property type="component" value="Unassembled WGS sequence"/>
</dbReference>
<dbReference type="InterPro" id="IPR016174">
    <property type="entry name" value="Di-haem_cyt_TM"/>
</dbReference>
<dbReference type="AlphaFoldDB" id="A0A0S4QXH3"/>
<dbReference type="GO" id="GO:0016020">
    <property type="term" value="C:membrane"/>
    <property type="evidence" value="ECO:0007669"/>
    <property type="project" value="InterPro"/>
</dbReference>
<gene>
    <name evidence="3" type="ORF">Ga0074812_12615</name>
</gene>
<feature type="transmembrane region" description="Helical" evidence="1">
    <location>
        <begin position="53"/>
        <end position="76"/>
    </location>
</feature>
<evidence type="ECO:0000256" key="1">
    <source>
        <dbReference type="SAM" id="Phobius"/>
    </source>
</evidence>
<accession>A0A0S4QXH3</accession>
<organism evidence="3 4">
    <name type="scientific">Parafrankia irregularis</name>
    <dbReference type="NCBI Taxonomy" id="795642"/>
    <lineage>
        <taxon>Bacteria</taxon>
        <taxon>Bacillati</taxon>
        <taxon>Actinomycetota</taxon>
        <taxon>Actinomycetes</taxon>
        <taxon>Frankiales</taxon>
        <taxon>Frankiaceae</taxon>
        <taxon>Parafrankia</taxon>
    </lineage>
</organism>
<dbReference type="Gene3D" id="3.90.420.10">
    <property type="entry name" value="Oxidoreductase, molybdopterin-binding domain"/>
    <property type="match status" value="1"/>
</dbReference>
<feature type="transmembrane region" description="Helical" evidence="1">
    <location>
        <begin position="139"/>
        <end position="161"/>
    </location>
</feature>
<dbReference type="PANTHER" id="PTHR43032:SF2">
    <property type="entry name" value="BLL0505 PROTEIN"/>
    <property type="match status" value="1"/>
</dbReference>
<feature type="domain" description="Oxidoreductase molybdopterin-binding" evidence="2">
    <location>
        <begin position="284"/>
        <end position="413"/>
    </location>
</feature>
<dbReference type="SUPFAM" id="SSF56524">
    <property type="entry name" value="Oxidoreductase molybdopterin-binding domain"/>
    <property type="match status" value="1"/>
</dbReference>
<keyword evidence="4" id="KW-1185">Reference proteome</keyword>